<dbReference type="SUPFAM" id="SSF48508">
    <property type="entry name" value="Nuclear receptor ligand-binding domain"/>
    <property type="match status" value="1"/>
</dbReference>
<evidence type="ECO:0008006" key="17">
    <source>
        <dbReference type="Google" id="ProtNLM"/>
    </source>
</evidence>
<reference evidence="15 16" key="1">
    <citation type="journal article" date="2015" name="Genome Biol.">
        <title>Comparative genomics of Steinernema reveals deeply conserved gene regulatory networks.</title>
        <authorList>
            <person name="Dillman A.R."/>
            <person name="Macchietto M."/>
            <person name="Porter C.F."/>
            <person name="Rogers A."/>
            <person name="Williams B."/>
            <person name="Antoshechkin I."/>
            <person name="Lee M.M."/>
            <person name="Goodwin Z."/>
            <person name="Lu X."/>
            <person name="Lewis E.E."/>
            <person name="Goodrich-Blair H."/>
            <person name="Stock S.P."/>
            <person name="Adams B.J."/>
            <person name="Sternberg P.W."/>
            <person name="Mortazavi A."/>
        </authorList>
    </citation>
    <scope>NUCLEOTIDE SEQUENCE [LARGE SCALE GENOMIC DNA]</scope>
    <source>
        <strain evidence="15 16">ALL</strain>
    </source>
</reference>
<evidence type="ECO:0000256" key="10">
    <source>
        <dbReference type="ARBA" id="ARBA00023242"/>
    </source>
</evidence>
<dbReference type="InterPro" id="IPR000536">
    <property type="entry name" value="Nucl_hrmn_rcpt_lig-bd"/>
</dbReference>
<name>A0A4U5NW53_STECR</name>
<dbReference type="PRINTS" id="PR00047">
    <property type="entry name" value="STROIDFINGER"/>
</dbReference>
<sequence>MVVTCVVCGSAAQGIHFRVNSCRACAAFFRRSAVNSSKLKCRTATKACKVTSDEKFSCRYCRLAKCRKVGMVLTLHHATPTLPQPIVTVPSNTSPRSFPGQNTPALPMENSGSEASTSEEHVSALPDLEFEDNRIKYDSKKLLTDLKNIFNDETNILSPMACEAITPTGMQSLLYAFLSLNPLVDPETVLEVDRMDVRVVVQYYESFLLRTARWAMCCVSFQQLLQNDKWIVFRHLLPFFYALERARQTVHLFGKDVDDTRTLITDQYYADINNFKFVLPNIGEEDQKEFSEYAMQFFCPGFSDITKPMKRLKLSDYEIVYLIGQIMWTLRREKDASPEVIEVGTRFVEQISNELHNYYVYELRMDNYAGRLARILRLQSELETLADINHRKLLLFNVFHKFNLDFLDSILYANLGE</sequence>
<dbReference type="Pfam" id="PF00104">
    <property type="entry name" value="Hormone_recep"/>
    <property type="match status" value="1"/>
</dbReference>
<dbReference type="Gene3D" id="3.30.50.10">
    <property type="entry name" value="Erythroid Transcription Factor GATA-1, subunit A"/>
    <property type="match status" value="1"/>
</dbReference>
<evidence type="ECO:0000256" key="2">
    <source>
        <dbReference type="ARBA" id="ARBA00005993"/>
    </source>
</evidence>
<feature type="compositionally biased region" description="Polar residues" evidence="12">
    <location>
        <begin position="89"/>
        <end position="116"/>
    </location>
</feature>
<evidence type="ECO:0000256" key="11">
    <source>
        <dbReference type="RuleBase" id="RU004334"/>
    </source>
</evidence>
<evidence type="ECO:0000313" key="15">
    <source>
        <dbReference type="EMBL" id="TKR87530.1"/>
    </source>
</evidence>
<dbReference type="InterPro" id="IPR035500">
    <property type="entry name" value="NHR-like_dom_sf"/>
</dbReference>
<evidence type="ECO:0000256" key="12">
    <source>
        <dbReference type="SAM" id="MobiDB-lite"/>
    </source>
</evidence>
<dbReference type="InterPro" id="IPR049636">
    <property type="entry name" value="HNF4-like_DBD"/>
</dbReference>
<keyword evidence="8 11" id="KW-0804">Transcription</keyword>
<evidence type="ECO:0000313" key="16">
    <source>
        <dbReference type="Proteomes" id="UP000298663"/>
    </source>
</evidence>
<dbReference type="PANTHER" id="PTHR45680">
    <property type="entry name" value="NUCLEAR HORMONE RECEPTOR FAMILY"/>
    <property type="match status" value="1"/>
</dbReference>
<dbReference type="OrthoDB" id="5789759at2759"/>
<dbReference type="InterPro" id="IPR013088">
    <property type="entry name" value="Znf_NHR/GATA"/>
</dbReference>
<keyword evidence="4 11" id="KW-0863">Zinc-finger</keyword>
<proteinExistence type="inferred from homology"/>
<evidence type="ECO:0000256" key="7">
    <source>
        <dbReference type="ARBA" id="ARBA00023125"/>
    </source>
</evidence>
<dbReference type="STRING" id="34508.A0A4U5NW53"/>
<evidence type="ECO:0000256" key="4">
    <source>
        <dbReference type="ARBA" id="ARBA00022771"/>
    </source>
</evidence>
<dbReference type="PROSITE" id="PS00031">
    <property type="entry name" value="NUCLEAR_REC_DBD_1"/>
    <property type="match status" value="1"/>
</dbReference>
<organism evidence="15 16">
    <name type="scientific">Steinernema carpocapsae</name>
    <name type="common">Entomopathogenic nematode</name>
    <dbReference type="NCBI Taxonomy" id="34508"/>
    <lineage>
        <taxon>Eukaryota</taxon>
        <taxon>Metazoa</taxon>
        <taxon>Ecdysozoa</taxon>
        <taxon>Nematoda</taxon>
        <taxon>Chromadorea</taxon>
        <taxon>Rhabditida</taxon>
        <taxon>Tylenchina</taxon>
        <taxon>Panagrolaimomorpha</taxon>
        <taxon>Strongyloidoidea</taxon>
        <taxon>Steinernematidae</taxon>
        <taxon>Steinernema</taxon>
    </lineage>
</organism>
<dbReference type="Gene3D" id="1.10.565.10">
    <property type="entry name" value="Retinoid X Receptor"/>
    <property type="match status" value="1"/>
</dbReference>
<accession>A0A4U5NW53</accession>
<dbReference type="GO" id="GO:0000978">
    <property type="term" value="F:RNA polymerase II cis-regulatory region sequence-specific DNA binding"/>
    <property type="evidence" value="ECO:0007669"/>
    <property type="project" value="InterPro"/>
</dbReference>
<evidence type="ECO:0000256" key="9">
    <source>
        <dbReference type="ARBA" id="ARBA00023170"/>
    </source>
</evidence>
<evidence type="ECO:0000256" key="8">
    <source>
        <dbReference type="ARBA" id="ARBA00023163"/>
    </source>
</evidence>
<keyword evidence="5 11" id="KW-0862">Zinc</keyword>
<evidence type="ECO:0000259" key="14">
    <source>
        <dbReference type="PROSITE" id="PS51843"/>
    </source>
</evidence>
<dbReference type="SMART" id="SM00399">
    <property type="entry name" value="ZnF_C4"/>
    <property type="match status" value="1"/>
</dbReference>
<dbReference type="AlphaFoldDB" id="A0A4U5NW53"/>
<dbReference type="CDD" id="cd06960">
    <property type="entry name" value="NR_DBD_HNF4A"/>
    <property type="match status" value="1"/>
</dbReference>
<dbReference type="Proteomes" id="UP000298663">
    <property type="component" value="Unassembled WGS sequence"/>
</dbReference>
<dbReference type="SUPFAM" id="SSF57716">
    <property type="entry name" value="Glucocorticoid receptor-like (DNA-binding domain)"/>
    <property type="match status" value="1"/>
</dbReference>
<comment type="caution">
    <text evidence="15">The sequence shown here is derived from an EMBL/GenBank/DDBJ whole genome shotgun (WGS) entry which is preliminary data.</text>
</comment>
<feature type="region of interest" description="Disordered" evidence="12">
    <location>
        <begin position="86"/>
        <end position="117"/>
    </location>
</feature>
<dbReference type="PROSITE" id="PS51030">
    <property type="entry name" value="NUCLEAR_REC_DBD_2"/>
    <property type="match status" value="1"/>
</dbReference>
<dbReference type="GO" id="GO:0003700">
    <property type="term" value="F:DNA-binding transcription factor activity"/>
    <property type="evidence" value="ECO:0007669"/>
    <property type="project" value="InterPro"/>
</dbReference>
<dbReference type="InterPro" id="IPR051152">
    <property type="entry name" value="C.elegans_Orphan_NR"/>
</dbReference>
<evidence type="ECO:0000256" key="5">
    <source>
        <dbReference type="ARBA" id="ARBA00022833"/>
    </source>
</evidence>
<evidence type="ECO:0000256" key="3">
    <source>
        <dbReference type="ARBA" id="ARBA00022723"/>
    </source>
</evidence>
<gene>
    <name evidence="15" type="ORF">L596_011914</name>
</gene>
<dbReference type="SMART" id="SM00430">
    <property type="entry name" value="HOLI"/>
    <property type="match status" value="1"/>
</dbReference>
<dbReference type="PROSITE" id="PS51843">
    <property type="entry name" value="NR_LBD"/>
    <property type="match status" value="1"/>
</dbReference>
<dbReference type="EMBL" id="AZBU02000003">
    <property type="protein sequence ID" value="TKR87530.1"/>
    <property type="molecule type" value="Genomic_DNA"/>
</dbReference>
<dbReference type="GO" id="GO:0008270">
    <property type="term" value="F:zinc ion binding"/>
    <property type="evidence" value="ECO:0007669"/>
    <property type="project" value="UniProtKB-KW"/>
</dbReference>
<dbReference type="Pfam" id="PF00105">
    <property type="entry name" value="zf-C4"/>
    <property type="match status" value="1"/>
</dbReference>
<keyword evidence="10 11" id="KW-0539">Nucleus</keyword>
<comment type="subcellular location">
    <subcellularLocation>
        <location evidence="1 11">Nucleus</location>
    </subcellularLocation>
</comment>
<evidence type="ECO:0000256" key="6">
    <source>
        <dbReference type="ARBA" id="ARBA00023015"/>
    </source>
</evidence>
<dbReference type="GO" id="GO:0005634">
    <property type="term" value="C:nucleus"/>
    <property type="evidence" value="ECO:0007669"/>
    <property type="project" value="UniProtKB-SubCell"/>
</dbReference>
<keyword evidence="16" id="KW-1185">Reference proteome</keyword>
<evidence type="ECO:0000259" key="13">
    <source>
        <dbReference type="PROSITE" id="PS51030"/>
    </source>
</evidence>
<evidence type="ECO:0000256" key="1">
    <source>
        <dbReference type="ARBA" id="ARBA00004123"/>
    </source>
</evidence>
<keyword evidence="7 11" id="KW-0238">DNA-binding</keyword>
<keyword evidence="3 11" id="KW-0479">Metal-binding</keyword>
<keyword evidence="6 11" id="KW-0805">Transcription regulation</keyword>
<dbReference type="InterPro" id="IPR001628">
    <property type="entry name" value="Znf_hrmn_rcpt"/>
</dbReference>
<feature type="domain" description="NR LBD" evidence="14">
    <location>
        <begin position="165"/>
        <end position="415"/>
    </location>
</feature>
<reference evidence="15 16" key="2">
    <citation type="journal article" date="2019" name="G3 (Bethesda)">
        <title>Hybrid Assembly of the Genome of the Entomopathogenic Nematode Steinernema carpocapsae Identifies the X-Chromosome.</title>
        <authorList>
            <person name="Serra L."/>
            <person name="Macchietto M."/>
            <person name="Macias-Munoz A."/>
            <person name="McGill C.J."/>
            <person name="Rodriguez I.M."/>
            <person name="Rodriguez B."/>
            <person name="Murad R."/>
            <person name="Mortazavi A."/>
        </authorList>
    </citation>
    <scope>NUCLEOTIDE SEQUENCE [LARGE SCALE GENOMIC DNA]</scope>
    <source>
        <strain evidence="15 16">ALL</strain>
    </source>
</reference>
<keyword evidence="9 11" id="KW-0675">Receptor</keyword>
<comment type="similarity">
    <text evidence="2 11">Belongs to the nuclear hormone receptor family.</text>
</comment>
<dbReference type="PANTHER" id="PTHR45680:SF23">
    <property type="entry name" value="NUCLEAR HORMONE RECEPTOR FAMILY"/>
    <property type="match status" value="1"/>
</dbReference>
<feature type="domain" description="Nuclear receptor" evidence="13">
    <location>
        <begin position="2"/>
        <end position="78"/>
    </location>
</feature>
<protein>
    <recommendedName>
        <fullName evidence="17">Nuclear receptor domain-containing protein</fullName>
    </recommendedName>
</protein>